<gene>
    <name evidence="2" type="ORF">TRIUR3_25894</name>
</gene>
<organism evidence="2">
    <name type="scientific">Triticum urartu</name>
    <name type="common">Red wild einkorn</name>
    <name type="synonym">Crithodium urartu</name>
    <dbReference type="NCBI Taxonomy" id="4572"/>
    <lineage>
        <taxon>Eukaryota</taxon>
        <taxon>Viridiplantae</taxon>
        <taxon>Streptophyta</taxon>
        <taxon>Embryophyta</taxon>
        <taxon>Tracheophyta</taxon>
        <taxon>Spermatophyta</taxon>
        <taxon>Magnoliopsida</taxon>
        <taxon>Liliopsida</taxon>
        <taxon>Poales</taxon>
        <taxon>Poaceae</taxon>
        <taxon>BOP clade</taxon>
        <taxon>Pooideae</taxon>
        <taxon>Triticodae</taxon>
        <taxon>Triticeae</taxon>
        <taxon>Triticinae</taxon>
        <taxon>Triticum</taxon>
    </lineage>
</organism>
<evidence type="ECO:0000313" key="2">
    <source>
        <dbReference type="EMBL" id="EMS62535.1"/>
    </source>
</evidence>
<accession>M8ACR5</accession>
<feature type="region of interest" description="Disordered" evidence="1">
    <location>
        <begin position="54"/>
        <end position="94"/>
    </location>
</feature>
<evidence type="ECO:0000256" key="1">
    <source>
        <dbReference type="SAM" id="MobiDB-lite"/>
    </source>
</evidence>
<feature type="compositionally biased region" description="Basic and acidic residues" evidence="1">
    <location>
        <begin position="54"/>
        <end position="77"/>
    </location>
</feature>
<proteinExistence type="predicted"/>
<dbReference type="OMA" id="CHAKQSS"/>
<feature type="compositionally biased region" description="Acidic residues" evidence="1">
    <location>
        <begin position="230"/>
        <end position="248"/>
    </location>
</feature>
<protein>
    <submittedName>
        <fullName evidence="2">Uncharacterized protein</fullName>
    </submittedName>
</protein>
<dbReference type="EMBL" id="KD080852">
    <property type="protein sequence ID" value="EMS62535.1"/>
    <property type="molecule type" value="Genomic_DNA"/>
</dbReference>
<name>M8ACR5_TRIUA</name>
<feature type="compositionally biased region" description="Low complexity" evidence="1">
    <location>
        <begin position="220"/>
        <end position="229"/>
    </location>
</feature>
<dbReference type="AlphaFoldDB" id="M8ACR5"/>
<feature type="region of interest" description="Disordered" evidence="1">
    <location>
        <begin position="220"/>
        <end position="258"/>
    </location>
</feature>
<reference evidence="2" key="1">
    <citation type="journal article" date="2013" name="Nature">
        <title>Draft genome of the wheat A-genome progenitor Triticum urartu.</title>
        <authorList>
            <person name="Ling H.Q."/>
            <person name="Zhao S."/>
            <person name="Liu D."/>
            <person name="Wang J."/>
            <person name="Sun H."/>
            <person name="Zhang C."/>
            <person name="Fan H."/>
            <person name="Li D."/>
            <person name="Dong L."/>
            <person name="Tao Y."/>
            <person name="Gao C."/>
            <person name="Wu H."/>
            <person name="Li Y."/>
            <person name="Cui Y."/>
            <person name="Guo X."/>
            <person name="Zheng S."/>
            <person name="Wang B."/>
            <person name="Yu K."/>
            <person name="Liang Q."/>
            <person name="Yang W."/>
            <person name="Lou X."/>
            <person name="Chen J."/>
            <person name="Feng M."/>
            <person name="Jian J."/>
            <person name="Zhang X."/>
            <person name="Luo G."/>
            <person name="Jiang Y."/>
            <person name="Liu J."/>
            <person name="Wang Z."/>
            <person name="Sha Y."/>
            <person name="Zhang B."/>
            <person name="Wu H."/>
            <person name="Tang D."/>
            <person name="Shen Q."/>
            <person name="Xue P."/>
            <person name="Zou S."/>
            <person name="Wang X."/>
            <person name="Liu X."/>
            <person name="Wang F."/>
            <person name="Yang Y."/>
            <person name="An X."/>
            <person name="Dong Z."/>
            <person name="Zhang K."/>
            <person name="Zhang X."/>
            <person name="Luo M.C."/>
            <person name="Dvorak J."/>
            <person name="Tong Y."/>
            <person name="Wang J."/>
            <person name="Yang H."/>
            <person name="Li Z."/>
            <person name="Wang D."/>
            <person name="Zhang A."/>
            <person name="Wang J."/>
        </authorList>
    </citation>
    <scope>NUCLEOTIDE SEQUENCE</scope>
</reference>
<sequence>MDAAALGGLDDLDFDLGSLDGFECFNFDLPDYLTKFCAGDGDGECLLPDVADKEGDSGVDLGSRDGDCGGDVGRESSPDSVLTDDGAPPSESLVDREDGEMWAYMRDLERFLLEDDGEAGGLFAEKDLAPDNHFFNNLVVPYVEPSTAPEEFADGDHFFGDLDDCYAEPATPGKDLIAGNYFFSDLVYIEPSTAGEDPVSNGYFYDAAVVDDGCVEPAANASVEDAASATEEEDAATGEYYDDDDDDEASSRKRARYE</sequence>